<feature type="compositionally biased region" description="Basic and acidic residues" evidence="10">
    <location>
        <begin position="64"/>
        <end position="81"/>
    </location>
</feature>
<dbReference type="Proteomes" id="UP000694680">
    <property type="component" value="Chromosome 12"/>
</dbReference>
<dbReference type="Gene3D" id="2.60.40.10">
    <property type="entry name" value="Immunoglobulins"/>
    <property type="match status" value="1"/>
</dbReference>
<feature type="transmembrane region" description="Helical" evidence="11">
    <location>
        <begin position="30"/>
        <end position="48"/>
    </location>
</feature>
<feature type="domain" description="CBM20" evidence="12">
    <location>
        <begin position="1088"/>
        <end position="1188"/>
    </location>
</feature>
<reference evidence="13" key="2">
    <citation type="submission" date="2025-08" db="UniProtKB">
        <authorList>
            <consortium name="Ensembl"/>
        </authorList>
    </citation>
    <scope>IDENTIFICATION</scope>
</reference>
<dbReference type="InterPro" id="IPR002044">
    <property type="entry name" value="CBM20"/>
</dbReference>
<evidence type="ECO:0000256" key="5">
    <source>
        <dbReference type="ARBA" id="ARBA00062412"/>
    </source>
</evidence>
<dbReference type="Ensembl" id="ENSGWIT00000055832.1">
    <property type="protein sequence ID" value="ENSGWIP00000051733.1"/>
    <property type="gene ID" value="ENSGWIG00000025037.1"/>
</dbReference>
<reference evidence="13" key="3">
    <citation type="submission" date="2025-09" db="UniProtKB">
        <authorList>
            <consortium name="Ensembl"/>
        </authorList>
    </citation>
    <scope>IDENTIFICATION</scope>
</reference>
<evidence type="ECO:0000259" key="12">
    <source>
        <dbReference type="PROSITE" id="PS51166"/>
    </source>
</evidence>
<keyword evidence="14" id="KW-1185">Reference proteome</keyword>
<accession>A0A8C5NFK4</accession>
<comment type="function">
    <text evidence="3">Acts as a cargo receptor for glycogen. Delivers its cargo to an autophagic pathway called glycophagy, resulting in the transport of glycogen to lysosomes.</text>
</comment>
<sequence>MSPKSSHPVEMEKRMDLSSLFCLVARHGPAIVMAVVALVLVLVGIVIYRRERRRRRKATPSTDSDARSLVRTHMEPEESRSTSESTDVSDDPSVTKDHTDLTPSVLQIRHRRAPAEEKPPLYKPTHRDSSPDKTSPVRDHCTAEAYVTRVTLNLRGDSQAETDTDMAEKLVCQQRFPVGKDFEEEKCLQPALVESEAHKEDQKVSQKEFHEDEKTTIEHVSIEKNGHEEKIFSASKSSATLKQILPSEMFSDEHYSEATMSLTRHSDCAEIEENTLCPIETISLTAEKGQGNEVVQESPNYRVNHQEQYTSRPTAQQQKSDRIIASNYSVENDPTIEVTEEVVNNDHLNKHMGGAQQPKIEQEKEEFFHGVMPPTVDEKCRKTSEMKAEVAAEDQLNKCTDSESEANLLQVDGPQQEECVECSDNVMMSTQTIERHTSEVTEENEAIAQMKNHVAEADQLLEEVIGLSTEIIHIKDDEKIDQPIEIVEISVDEIHVNACKCHEFDSNLQQIEKDLTISPREESAAPFIEEYQEEENCGQTIEVMAEVDLNKLTDVESYTSLLQIDGRQQKECVKCSDNITISDHVEPQTSEEIVQCVAIAQRDSNIAEVDKRQLEEAVVVSTERIPTVDDVIGQPSQLIGEGVVESHLNDPNDFDTNLQQNEQELQTSPREDITITLGEEMNIAEIKFNNNRQAEIPITGELSKISPDDVQQSQLKEMGTPVLELEPLCGNVPSLHESQMMTSGRVVTFVDENVNILESSLSKNEQPQSSTEENICEKAHLFSSVMSMKPLDASQANERDQTQSGTTFSLDTTEAESITTERDVGQNSFPALNLADLTLSLSCCEGESGISSMAVSPDFQHGIDDLNTASQSALLPETVCSQQSAGQVEVQNSVFADNASVSLTQKHIEDMTFQSYTPQPEFEDKQPALDASFSTNEDVCGNEIENSYFGALNEEMGQIAESFTNTTHGMDKMTDTKSSEFVDVKEAKTEMEQDNEKTEISIMEATMDNNEWITDGSYQVLPWMNLCDTSYNPKSTKTSHQSNEEKHHPNYSNVTCGVKDIFSRNTMKMDGPSHENAPELSKKIVAIQPMPQNVNVTFRVHYLTWSPHQKVAITGNHPELGNWKDFVSLESDEDGYWSIVVSLPVESHVEWKFVVVEQGDVCRWEECGNRFLDTGCGEDINVCEWWGCL</sequence>
<keyword evidence="9" id="KW-0175">Coiled coil</keyword>
<evidence type="ECO:0000256" key="9">
    <source>
        <dbReference type="SAM" id="Coils"/>
    </source>
</evidence>
<proteinExistence type="predicted"/>
<evidence type="ECO:0000256" key="11">
    <source>
        <dbReference type="SAM" id="Phobius"/>
    </source>
</evidence>
<evidence type="ECO:0000256" key="1">
    <source>
        <dbReference type="ARBA" id="ARBA00004643"/>
    </source>
</evidence>
<dbReference type="FunFam" id="2.60.40.10:FF:000552">
    <property type="entry name" value="Related to glucoamylase"/>
    <property type="match status" value="1"/>
</dbReference>
<comment type="subunit">
    <text evidence="5">Interacts with the ATG8 family proteins GABARAP and GABARAPL1. Interacts with several glycogen-associated proteins, such as GYS2 (liver glycogen synthase), GDE (glycogen debranching enzyme), GBE1 (glycogen branching enzyme 1) and EPM2A (Laforin).</text>
</comment>
<dbReference type="Pfam" id="PF00686">
    <property type="entry name" value="CBM_20"/>
    <property type="match status" value="1"/>
</dbReference>
<keyword evidence="11" id="KW-0812">Transmembrane</keyword>
<dbReference type="SMART" id="SM01065">
    <property type="entry name" value="CBM_2"/>
    <property type="match status" value="1"/>
</dbReference>
<evidence type="ECO:0000256" key="8">
    <source>
        <dbReference type="ARBA" id="ARBA00076001"/>
    </source>
</evidence>
<evidence type="ECO:0000256" key="10">
    <source>
        <dbReference type="SAM" id="MobiDB-lite"/>
    </source>
</evidence>
<dbReference type="AlphaFoldDB" id="A0A8C5NFK4"/>
<evidence type="ECO:0000313" key="13">
    <source>
        <dbReference type="Ensembl" id="ENSGWIP00000051733.1"/>
    </source>
</evidence>
<dbReference type="GO" id="GO:0030315">
    <property type="term" value="C:T-tubule"/>
    <property type="evidence" value="ECO:0007669"/>
    <property type="project" value="UniProtKB-SubCell"/>
</dbReference>
<feature type="region of interest" description="Disordered" evidence="10">
    <location>
        <begin position="792"/>
        <end position="821"/>
    </location>
</feature>
<dbReference type="GO" id="GO:0005789">
    <property type="term" value="C:endoplasmic reticulum membrane"/>
    <property type="evidence" value="ECO:0007669"/>
    <property type="project" value="UniProtKB-SubCell"/>
</dbReference>
<keyword evidence="11" id="KW-1133">Transmembrane helix</keyword>
<evidence type="ECO:0000256" key="3">
    <source>
        <dbReference type="ARBA" id="ARBA00053886"/>
    </source>
</evidence>
<dbReference type="PANTHER" id="PTHR15048:SF0">
    <property type="entry name" value="STARCH-BINDING DOMAIN-CONTAINING PROTEIN 1"/>
    <property type="match status" value="1"/>
</dbReference>
<evidence type="ECO:0000256" key="2">
    <source>
        <dbReference type="ARBA" id="ARBA00024012"/>
    </source>
</evidence>
<dbReference type="GO" id="GO:0034045">
    <property type="term" value="C:phagophore assembly site membrane"/>
    <property type="evidence" value="ECO:0007669"/>
    <property type="project" value="UniProtKB-SubCell"/>
</dbReference>
<dbReference type="InterPro" id="IPR013784">
    <property type="entry name" value="Carb-bd-like_fold"/>
</dbReference>
<evidence type="ECO:0000256" key="6">
    <source>
        <dbReference type="ARBA" id="ARBA00073038"/>
    </source>
</evidence>
<feature type="coiled-coil region" evidence="9">
    <location>
        <begin position="433"/>
        <end position="463"/>
    </location>
</feature>
<dbReference type="SUPFAM" id="SSF49452">
    <property type="entry name" value="Starch-binding domain-like"/>
    <property type="match status" value="1"/>
</dbReference>
<dbReference type="InterPro" id="IPR013783">
    <property type="entry name" value="Ig-like_fold"/>
</dbReference>
<feature type="region of interest" description="Disordered" evidence="10">
    <location>
        <begin position="53"/>
        <end position="137"/>
    </location>
</feature>
<evidence type="ECO:0000256" key="4">
    <source>
        <dbReference type="ARBA" id="ARBA00060405"/>
    </source>
</evidence>
<organism evidence="13 14">
    <name type="scientific">Gouania willdenowi</name>
    <name type="common">Blunt-snouted clingfish</name>
    <name type="synonym">Lepadogaster willdenowi</name>
    <dbReference type="NCBI Taxonomy" id="441366"/>
    <lineage>
        <taxon>Eukaryota</taxon>
        <taxon>Metazoa</taxon>
        <taxon>Chordata</taxon>
        <taxon>Craniata</taxon>
        <taxon>Vertebrata</taxon>
        <taxon>Euteleostomi</taxon>
        <taxon>Actinopterygii</taxon>
        <taxon>Neopterygii</taxon>
        <taxon>Teleostei</taxon>
        <taxon>Neoteleostei</taxon>
        <taxon>Acanthomorphata</taxon>
        <taxon>Ovalentaria</taxon>
        <taxon>Blenniimorphae</taxon>
        <taxon>Blenniiformes</taxon>
        <taxon>Gobiesocoidei</taxon>
        <taxon>Gobiesocidae</taxon>
        <taxon>Gobiesocinae</taxon>
        <taxon>Gouania</taxon>
    </lineage>
</organism>
<dbReference type="PANTHER" id="PTHR15048">
    <property type="entry name" value="STARCH-BINDING DOMAIN-CONTAINING PROTEIN 1"/>
    <property type="match status" value="1"/>
</dbReference>
<reference evidence="13" key="1">
    <citation type="submission" date="2020-06" db="EMBL/GenBank/DDBJ databases">
        <authorList>
            <consortium name="Wellcome Sanger Institute Data Sharing"/>
        </authorList>
    </citation>
    <scope>NUCLEOTIDE SEQUENCE [LARGE SCALE GENOMIC DNA]</scope>
</reference>
<dbReference type="PROSITE" id="PS51166">
    <property type="entry name" value="CBM20"/>
    <property type="match status" value="1"/>
</dbReference>
<feature type="compositionally biased region" description="Polar residues" evidence="10">
    <location>
        <begin position="802"/>
        <end position="818"/>
    </location>
</feature>
<feature type="compositionally biased region" description="Basic and acidic residues" evidence="10">
    <location>
        <begin position="113"/>
        <end position="137"/>
    </location>
</feature>
<evidence type="ECO:0000313" key="14">
    <source>
        <dbReference type="Proteomes" id="UP000694680"/>
    </source>
</evidence>
<protein>
    <recommendedName>
        <fullName evidence="6">Starch-binding domain-containing protein 1</fullName>
    </recommendedName>
    <alternativeName>
        <fullName evidence="7">Genethonin-1</fullName>
    </alternativeName>
    <alternativeName>
        <fullName evidence="8">Glycophagy cargo receptor stbd1</fullName>
    </alternativeName>
</protein>
<evidence type="ECO:0000256" key="7">
    <source>
        <dbReference type="ARBA" id="ARBA00075794"/>
    </source>
</evidence>
<name>A0A8C5NFK4_GOUWI</name>
<keyword evidence="11" id="KW-0472">Membrane</keyword>
<comment type="subcellular location">
    <subcellularLocation>
        <location evidence="2">Cell membrane</location>
        <location evidence="2">Sarcolemma</location>
        <location evidence="2">T-tubule</location>
    </subcellularLocation>
    <subcellularLocation>
        <location evidence="1">Endoplasmic reticulum membrane</location>
        <topology evidence="1">Single-pass type III membrane protein</topology>
    </subcellularLocation>
    <subcellularLocation>
        <location evidence="4">Preautophagosomal structure membrane</location>
        <topology evidence="4">Single-pass type III membrane protein</topology>
    </subcellularLocation>
</comment>
<dbReference type="GO" id="GO:2001070">
    <property type="term" value="F:starch binding"/>
    <property type="evidence" value="ECO:0007669"/>
    <property type="project" value="InterPro"/>
</dbReference>
<dbReference type="GO" id="GO:0061723">
    <property type="term" value="P:glycophagy"/>
    <property type="evidence" value="ECO:0007669"/>
    <property type="project" value="UniProtKB-ARBA"/>
</dbReference>